<protein>
    <submittedName>
        <fullName evidence="1">Uncharacterized protein</fullName>
    </submittedName>
</protein>
<reference evidence="2" key="1">
    <citation type="journal article" date="2015" name="PLoS Genet.">
        <title>The dynamic genome and transcriptome of the human fungal pathogen Blastomyces and close relative Emmonsia.</title>
        <authorList>
            <person name="Munoz J.F."/>
            <person name="Gauthier G.M."/>
            <person name="Desjardins C.A."/>
            <person name="Gallo J.E."/>
            <person name="Holder J."/>
            <person name="Sullivan T.D."/>
            <person name="Marty A.J."/>
            <person name="Carmen J.C."/>
            <person name="Chen Z."/>
            <person name="Ding L."/>
            <person name="Gujja S."/>
            <person name="Magrini V."/>
            <person name="Misas E."/>
            <person name="Mitreva M."/>
            <person name="Priest M."/>
            <person name="Saif S."/>
            <person name="Whiston E.A."/>
            <person name="Young S."/>
            <person name="Zeng Q."/>
            <person name="Goldman W.E."/>
            <person name="Mardis E.R."/>
            <person name="Taylor J.W."/>
            <person name="McEwen J.G."/>
            <person name="Clay O.K."/>
            <person name="Klein B.S."/>
            <person name="Cuomo C.A."/>
        </authorList>
    </citation>
    <scope>NUCLEOTIDE SEQUENCE [LARGE SCALE GENOMIC DNA]</scope>
    <source>
        <strain evidence="2">UAMH 139</strain>
    </source>
</reference>
<proteinExistence type="predicted"/>
<name>A0A0H1BKJ8_9EURO</name>
<evidence type="ECO:0000313" key="1">
    <source>
        <dbReference type="EMBL" id="KLJ09706.1"/>
    </source>
</evidence>
<gene>
    <name evidence="1" type="ORF">EMPG_14879</name>
</gene>
<evidence type="ECO:0000313" key="2">
    <source>
        <dbReference type="Proteomes" id="UP000053573"/>
    </source>
</evidence>
<organism evidence="1 2">
    <name type="scientific">Blastomyces silverae</name>
    <dbReference type="NCBI Taxonomy" id="2060906"/>
    <lineage>
        <taxon>Eukaryota</taxon>
        <taxon>Fungi</taxon>
        <taxon>Dikarya</taxon>
        <taxon>Ascomycota</taxon>
        <taxon>Pezizomycotina</taxon>
        <taxon>Eurotiomycetes</taxon>
        <taxon>Eurotiomycetidae</taxon>
        <taxon>Onygenales</taxon>
        <taxon>Ajellomycetaceae</taxon>
        <taxon>Blastomyces</taxon>
    </lineage>
</organism>
<sequence>MSTLVLVKKLRTGVRDGLVVSTDGTRELTRLSKQFVRRSYLGRAWAILGSDMANARSRSRSREHF</sequence>
<keyword evidence="2" id="KW-1185">Reference proteome</keyword>
<dbReference type="OrthoDB" id="10554649at2759"/>
<dbReference type="Proteomes" id="UP000053573">
    <property type="component" value="Unassembled WGS sequence"/>
</dbReference>
<accession>A0A0H1BKJ8</accession>
<dbReference type="AlphaFoldDB" id="A0A0H1BKJ8"/>
<dbReference type="EMBL" id="LDEV01002284">
    <property type="protein sequence ID" value="KLJ09706.1"/>
    <property type="molecule type" value="Genomic_DNA"/>
</dbReference>
<comment type="caution">
    <text evidence="1">The sequence shown here is derived from an EMBL/GenBank/DDBJ whole genome shotgun (WGS) entry which is preliminary data.</text>
</comment>